<reference evidence="1 2" key="1">
    <citation type="journal article" date="2021" name="Nat. Commun.">
        <title>Genetic determinants of endophytism in the Arabidopsis root mycobiome.</title>
        <authorList>
            <person name="Mesny F."/>
            <person name="Miyauchi S."/>
            <person name="Thiergart T."/>
            <person name="Pickel B."/>
            <person name="Atanasova L."/>
            <person name="Karlsson M."/>
            <person name="Huettel B."/>
            <person name="Barry K.W."/>
            <person name="Haridas S."/>
            <person name="Chen C."/>
            <person name="Bauer D."/>
            <person name="Andreopoulos W."/>
            <person name="Pangilinan J."/>
            <person name="LaButti K."/>
            <person name="Riley R."/>
            <person name="Lipzen A."/>
            <person name="Clum A."/>
            <person name="Drula E."/>
            <person name="Henrissat B."/>
            <person name="Kohler A."/>
            <person name="Grigoriev I.V."/>
            <person name="Martin F.M."/>
            <person name="Hacquard S."/>
        </authorList>
    </citation>
    <scope>NUCLEOTIDE SEQUENCE [LARGE SCALE GENOMIC DNA]</scope>
    <source>
        <strain evidence="1 2">MPI-SDFR-AT-0079</strain>
    </source>
</reference>
<name>A0ACB7PCG5_9PEZI</name>
<protein>
    <submittedName>
        <fullName evidence="1">Uncharacterized protein</fullName>
    </submittedName>
</protein>
<accession>A0ACB7PCG5</accession>
<comment type="caution">
    <text evidence="1">The sequence shown here is derived from an EMBL/GenBank/DDBJ whole genome shotgun (WGS) entry which is preliminary data.</text>
</comment>
<gene>
    <name evidence="1" type="ORF">F5144DRAFT_591299</name>
</gene>
<proteinExistence type="predicted"/>
<keyword evidence="2" id="KW-1185">Reference proteome</keyword>
<evidence type="ECO:0000313" key="2">
    <source>
        <dbReference type="Proteomes" id="UP000724584"/>
    </source>
</evidence>
<dbReference type="Proteomes" id="UP000724584">
    <property type="component" value="Unassembled WGS sequence"/>
</dbReference>
<evidence type="ECO:0000313" key="1">
    <source>
        <dbReference type="EMBL" id="KAH6635999.1"/>
    </source>
</evidence>
<organism evidence="1 2">
    <name type="scientific">Chaetomium tenue</name>
    <dbReference type="NCBI Taxonomy" id="1854479"/>
    <lineage>
        <taxon>Eukaryota</taxon>
        <taxon>Fungi</taxon>
        <taxon>Dikarya</taxon>
        <taxon>Ascomycota</taxon>
        <taxon>Pezizomycotina</taxon>
        <taxon>Sordariomycetes</taxon>
        <taxon>Sordariomycetidae</taxon>
        <taxon>Sordariales</taxon>
        <taxon>Chaetomiaceae</taxon>
        <taxon>Chaetomium</taxon>
    </lineage>
</organism>
<dbReference type="EMBL" id="JAGIZQ010000003">
    <property type="protein sequence ID" value="KAH6635999.1"/>
    <property type="molecule type" value="Genomic_DNA"/>
</dbReference>
<sequence length="134" mass="14344">MTKAASEPRALAREVVASLRNGVTRQLGGLTSVSDCRPGSPSAKVPMTLHDDPHCVLTTADSRAPSSTELPGDRYVPASINHMRAAGGCALRFVLPMAVKSRDQSTSQMTLSPSPSETQPRHIRQNFPRGLLPE</sequence>